<organism evidence="1 2">
    <name type="scientific">Armillaria tabescens</name>
    <name type="common">Ringless honey mushroom</name>
    <name type="synonym">Agaricus tabescens</name>
    <dbReference type="NCBI Taxonomy" id="1929756"/>
    <lineage>
        <taxon>Eukaryota</taxon>
        <taxon>Fungi</taxon>
        <taxon>Dikarya</taxon>
        <taxon>Basidiomycota</taxon>
        <taxon>Agaricomycotina</taxon>
        <taxon>Agaricomycetes</taxon>
        <taxon>Agaricomycetidae</taxon>
        <taxon>Agaricales</taxon>
        <taxon>Marasmiineae</taxon>
        <taxon>Physalacriaceae</taxon>
        <taxon>Desarmillaria</taxon>
    </lineage>
</organism>
<comment type="caution">
    <text evidence="1">The sequence shown here is derived from an EMBL/GenBank/DDBJ whole genome shotgun (WGS) entry which is preliminary data.</text>
</comment>
<gene>
    <name evidence="1" type="ORF">EV420DRAFT_1767675</name>
</gene>
<evidence type="ECO:0000313" key="2">
    <source>
        <dbReference type="Proteomes" id="UP001175211"/>
    </source>
</evidence>
<keyword evidence="2" id="KW-1185">Reference proteome</keyword>
<dbReference type="AlphaFoldDB" id="A0AA39JQS2"/>
<name>A0AA39JQS2_ARMTA</name>
<dbReference type="Proteomes" id="UP001175211">
    <property type="component" value="Unassembled WGS sequence"/>
</dbReference>
<reference evidence="1" key="1">
    <citation type="submission" date="2023-06" db="EMBL/GenBank/DDBJ databases">
        <authorList>
            <consortium name="Lawrence Berkeley National Laboratory"/>
            <person name="Ahrendt S."/>
            <person name="Sahu N."/>
            <person name="Indic B."/>
            <person name="Wong-Bajracharya J."/>
            <person name="Merenyi Z."/>
            <person name="Ke H.-M."/>
            <person name="Monk M."/>
            <person name="Kocsube S."/>
            <person name="Drula E."/>
            <person name="Lipzen A."/>
            <person name="Balint B."/>
            <person name="Henrissat B."/>
            <person name="Andreopoulos B."/>
            <person name="Martin F.M."/>
            <person name="Harder C.B."/>
            <person name="Rigling D."/>
            <person name="Ford K.L."/>
            <person name="Foster G.D."/>
            <person name="Pangilinan J."/>
            <person name="Papanicolaou A."/>
            <person name="Barry K."/>
            <person name="LaButti K."/>
            <person name="Viragh M."/>
            <person name="Koriabine M."/>
            <person name="Yan M."/>
            <person name="Riley R."/>
            <person name="Champramary S."/>
            <person name="Plett K.L."/>
            <person name="Tsai I.J."/>
            <person name="Slot J."/>
            <person name="Sipos G."/>
            <person name="Plett J."/>
            <person name="Nagy L.G."/>
            <person name="Grigoriev I.V."/>
        </authorList>
    </citation>
    <scope>NUCLEOTIDE SEQUENCE</scope>
    <source>
        <strain evidence="1">CCBAS 213</strain>
    </source>
</reference>
<dbReference type="GeneID" id="85364478"/>
<dbReference type="EMBL" id="JAUEPS010000045">
    <property type="protein sequence ID" value="KAK0447029.1"/>
    <property type="molecule type" value="Genomic_DNA"/>
</dbReference>
<sequence>MIIEPSTSPISLLSHRIRDRFVASEGWKLIAPIMSFDQSAHDKVGPEMSSFLANEYPPIVSVHTNDKYRFCSPVINIRIDNCFSTAVSEQSATPGLEFFAVCEADAGYRLETAFFGGIMGVAFRNGTAQDPQLPDIAYFILRSPAGKVYKIDIERAAAWITATEGTISPFDLDRLEELCMDGQDFLMHTCAFVNAACAPVNIQPRRHRNASYRANGLIILP</sequence>
<proteinExistence type="predicted"/>
<dbReference type="RefSeq" id="XP_060326054.1">
    <property type="nucleotide sequence ID" value="XM_060480930.1"/>
</dbReference>
<protein>
    <submittedName>
        <fullName evidence="1">Uncharacterized protein</fullName>
    </submittedName>
</protein>
<evidence type="ECO:0000313" key="1">
    <source>
        <dbReference type="EMBL" id="KAK0447029.1"/>
    </source>
</evidence>
<accession>A0AA39JQS2</accession>